<feature type="coiled-coil region" evidence="1">
    <location>
        <begin position="76"/>
        <end position="110"/>
    </location>
</feature>
<feature type="compositionally biased region" description="Polar residues" evidence="2">
    <location>
        <begin position="61"/>
        <end position="70"/>
    </location>
</feature>
<comment type="caution">
    <text evidence="3">The sequence shown here is derived from an EMBL/GenBank/DDBJ whole genome shotgun (WGS) entry which is preliminary data.</text>
</comment>
<evidence type="ECO:0000256" key="1">
    <source>
        <dbReference type="SAM" id="Coils"/>
    </source>
</evidence>
<feature type="compositionally biased region" description="Low complexity" evidence="2">
    <location>
        <begin position="47"/>
        <end position="60"/>
    </location>
</feature>
<dbReference type="EMBL" id="CAJEWN010000203">
    <property type="protein sequence ID" value="CAD2172579.1"/>
    <property type="molecule type" value="Genomic_DNA"/>
</dbReference>
<evidence type="ECO:0000313" key="3">
    <source>
        <dbReference type="EMBL" id="CAD2172579.1"/>
    </source>
</evidence>
<accession>A0A6V7VC81</accession>
<sequence length="284" mass="31952">MIGSKVSASSSTIDSDFDLVSAHSMINTLKLKKCIDSPSNKENFLTSKSKASSSQNNSKKLPTTSQLNKETNSKDNAVLLQKLKQAKKALAKYQEDKNRLESELTQNRSLMAQILSCQITAKNKTRVKNSSRPKEYFPSDDRCVGIKTFDSLAWIPLLERLEEEQVDLFVQVPPPMIPRLLDGKGGLISQTVFKSLISLTVNEHQNSSIATPPFCIILLPFSHVVTRYLTYLKDESVNVLFTRDGLFNMDCINKSPFYPTFCLTTCNHFLIELDNGNDKLNHPR</sequence>
<protein>
    <submittedName>
        <fullName evidence="3">Uncharacterized protein</fullName>
    </submittedName>
</protein>
<gene>
    <name evidence="3" type="ORF">MENT_LOCUS24139</name>
</gene>
<dbReference type="AlphaFoldDB" id="A0A6V7VC81"/>
<keyword evidence="1" id="KW-0175">Coiled coil</keyword>
<evidence type="ECO:0000256" key="2">
    <source>
        <dbReference type="SAM" id="MobiDB-lite"/>
    </source>
</evidence>
<organism evidence="3 4">
    <name type="scientific">Meloidogyne enterolobii</name>
    <name type="common">Root-knot nematode worm</name>
    <name type="synonym">Meloidogyne mayaguensis</name>
    <dbReference type="NCBI Taxonomy" id="390850"/>
    <lineage>
        <taxon>Eukaryota</taxon>
        <taxon>Metazoa</taxon>
        <taxon>Ecdysozoa</taxon>
        <taxon>Nematoda</taxon>
        <taxon>Chromadorea</taxon>
        <taxon>Rhabditida</taxon>
        <taxon>Tylenchina</taxon>
        <taxon>Tylenchomorpha</taxon>
        <taxon>Tylenchoidea</taxon>
        <taxon>Meloidogynidae</taxon>
        <taxon>Meloidogyninae</taxon>
        <taxon>Meloidogyne</taxon>
    </lineage>
</organism>
<name>A0A6V7VC81_MELEN</name>
<dbReference type="Proteomes" id="UP000580250">
    <property type="component" value="Unassembled WGS sequence"/>
</dbReference>
<evidence type="ECO:0000313" key="4">
    <source>
        <dbReference type="Proteomes" id="UP000580250"/>
    </source>
</evidence>
<proteinExistence type="predicted"/>
<feature type="region of interest" description="Disordered" evidence="2">
    <location>
        <begin position="38"/>
        <end position="74"/>
    </location>
</feature>
<reference evidence="3 4" key="1">
    <citation type="submission" date="2020-08" db="EMBL/GenBank/DDBJ databases">
        <authorList>
            <person name="Koutsovoulos G."/>
            <person name="Danchin GJ E."/>
        </authorList>
    </citation>
    <scope>NUCLEOTIDE SEQUENCE [LARGE SCALE GENOMIC DNA]</scope>
</reference>